<dbReference type="RefSeq" id="WP_013766594.1">
    <property type="nucleotide sequence ID" value="NC_015510.1"/>
</dbReference>
<feature type="chain" id="PRO_5003310735" description="Outer membrane protein beta-barrel domain-containing protein" evidence="1">
    <location>
        <begin position="23"/>
        <end position="274"/>
    </location>
</feature>
<gene>
    <name evidence="2" type="ordered locus">Halhy_4211</name>
</gene>
<keyword evidence="1" id="KW-0732">Signal</keyword>
<evidence type="ECO:0000313" key="2">
    <source>
        <dbReference type="EMBL" id="AEE52056.1"/>
    </source>
</evidence>
<evidence type="ECO:0000256" key="1">
    <source>
        <dbReference type="SAM" id="SignalP"/>
    </source>
</evidence>
<dbReference type="EMBL" id="CP002691">
    <property type="protein sequence ID" value="AEE52056.1"/>
    <property type="molecule type" value="Genomic_DNA"/>
</dbReference>
<dbReference type="HOGENOM" id="CLU_1014767_0_0_10"/>
<protein>
    <recommendedName>
        <fullName evidence="4">Outer membrane protein beta-barrel domain-containing protein</fullName>
    </recommendedName>
</protein>
<keyword evidence="3" id="KW-1185">Reference proteome</keyword>
<organism evidence="2 3">
    <name type="scientific">Haliscomenobacter hydrossis (strain ATCC 27775 / DSM 1100 / LMG 10767 / O)</name>
    <dbReference type="NCBI Taxonomy" id="760192"/>
    <lineage>
        <taxon>Bacteria</taxon>
        <taxon>Pseudomonadati</taxon>
        <taxon>Bacteroidota</taxon>
        <taxon>Saprospiria</taxon>
        <taxon>Saprospirales</taxon>
        <taxon>Haliscomenobacteraceae</taxon>
        <taxon>Haliscomenobacter</taxon>
    </lineage>
</organism>
<feature type="signal peptide" evidence="1">
    <location>
        <begin position="1"/>
        <end position="22"/>
    </location>
</feature>
<dbReference type="STRING" id="760192.Halhy_4211"/>
<sequence length="274" mass="30859">MKKHTFYLLLLLPLLAGFQTNAQTTQKWFRQEFGFTHSNVYDNGQSLAKYSGSGLQLNLGGETERSKIYTKLDNTLMATLLNANIANDKYATRATQIHGMMSYAYLRKLWKAQDSFLKLSFGGSVFVNANVRIYSALSNNTFSWDGNVGLNVIGKAQHDFSFKNKSFSMSYQLGLPVVAYNLRPNYLGFIPISAVVEGENGKNLNWQSLGRFVGGINNKYLYLNQQINLDKINANGNRLRLSYTWNYANNGFASHRYQNLTGSLSIGILTNFSK</sequence>
<evidence type="ECO:0008006" key="4">
    <source>
        <dbReference type="Google" id="ProtNLM"/>
    </source>
</evidence>
<dbReference type="KEGG" id="hhy:Halhy_4211"/>
<proteinExistence type="predicted"/>
<name>F4L5U6_HALH1</name>
<dbReference type="AlphaFoldDB" id="F4L5U6"/>
<reference evidence="2 3" key="1">
    <citation type="journal article" date="2011" name="Stand. Genomic Sci.">
        <title>Complete genome sequence of Haliscomenobacter hydrossis type strain (O).</title>
        <authorList>
            <consortium name="US DOE Joint Genome Institute (JGI-PGF)"/>
            <person name="Daligault H."/>
            <person name="Lapidus A."/>
            <person name="Zeytun A."/>
            <person name="Nolan M."/>
            <person name="Lucas S."/>
            <person name="Del Rio T.G."/>
            <person name="Tice H."/>
            <person name="Cheng J.F."/>
            <person name="Tapia R."/>
            <person name="Han C."/>
            <person name="Goodwin L."/>
            <person name="Pitluck S."/>
            <person name="Liolios K."/>
            <person name="Pagani I."/>
            <person name="Ivanova N."/>
            <person name="Huntemann M."/>
            <person name="Mavromatis K."/>
            <person name="Mikhailova N."/>
            <person name="Pati A."/>
            <person name="Chen A."/>
            <person name="Palaniappan K."/>
            <person name="Land M."/>
            <person name="Hauser L."/>
            <person name="Brambilla E.M."/>
            <person name="Rohde M."/>
            <person name="Verbarg S."/>
            <person name="Goker M."/>
            <person name="Bristow J."/>
            <person name="Eisen J.A."/>
            <person name="Markowitz V."/>
            <person name="Hugenholtz P."/>
            <person name="Kyrpides N.C."/>
            <person name="Klenk H.P."/>
            <person name="Woyke T."/>
        </authorList>
    </citation>
    <scope>NUCLEOTIDE SEQUENCE [LARGE SCALE GENOMIC DNA]</scope>
    <source>
        <strain evidence="3">ATCC 27775 / DSM 1100 / LMG 10767 / O</strain>
    </source>
</reference>
<evidence type="ECO:0000313" key="3">
    <source>
        <dbReference type="Proteomes" id="UP000008461"/>
    </source>
</evidence>
<reference key="2">
    <citation type="submission" date="2011-04" db="EMBL/GenBank/DDBJ databases">
        <title>Complete sequence of chromosome of Haliscomenobacter hydrossis DSM 1100.</title>
        <authorList>
            <consortium name="US DOE Joint Genome Institute (JGI-PGF)"/>
            <person name="Lucas S."/>
            <person name="Han J."/>
            <person name="Lapidus A."/>
            <person name="Bruce D."/>
            <person name="Goodwin L."/>
            <person name="Pitluck S."/>
            <person name="Peters L."/>
            <person name="Kyrpides N."/>
            <person name="Mavromatis K."/>
            <person name="Ivanova N."/>
            <person name="Ovchinnikova G."/>
            <person name="Pagani I."/>
            <person name="Daligault H."/>
            <person name="Detter J.C."/>
            <person name="Han C."/>
            <person name="Land M."/>
            <person name="Hauser L."/>
            <person name="Markowitz V."/>
            <person name="Cheng J.-F."/>
            <person name="Hugenholtz P."/>
            <person name="Woyke T."/>
            <person name="Wu D."/>
            <person name="Verbarg S."/>
            <person name="Frueling A."/>
            <person name="Brambilla E."/>
            <person name="Klenk H.-P."/>
            <person name="Eisen J.A."/>
        </authorList>
    </citation>
    <scope>NUCLEOTIDE SEQUENCE</scope>
    <source>
        <strain>DSM 1100</strain>
    </source>
</reference>
<accession>F4L5U6</accession>
<dbReference type="Proteomes" id="UP000008461">
    <property type="component" value="Chromosome"/>
</dbReference>